<keyword evidence="3" id="KW-1003">Cell membrane</keyword>
<keyword evidence="5 7" id="KW-1133">Transmembrane helix</keyword>
<dbReference type="RefSeq" id="WP_237818429.1">
    <property type="nucleotide sequence ID" value="NZ_JAKLTQ010000002.1"/>
</dbReference>
<dbReference type="SUPFAM" id="SSF103473">
    <property type="entry name" value="MFS general substrate transporter"/>
    <property type="match status" value="1"/>
</dbReference>
<evidence type="ECO:0000313" key="9">
    <source>
        <dbReference type="EMBL" id="MCG2621325.1"/>
    </source>
</evidence>
<evidence type="ECO:0000256" key="7">
    <source>
        <dbReference type="SAM" id="Phobius"/>
    </source>
</evidence>
<sequence length="423" mass="44030">MTRTGPIEEPLEEPLEERLDESVSGRSSTQLLFNSVFAPFFWGLSLATVGIWVHSMVAAIVAFQVSGSALVVGAVTVAQWLPQFLIAPLSGSLADRGDRRRQAFTGRLVCVAGSAGIAVWVLLVGADDPSTLPVLLLSAFTVGFGFAWGGPAMTSMVPALVRPEELPQAVSLYNIPGILARALGPILGAVLAVWVGSGEAFAFAAVSHLVFALALLRTPRDQRPAAEAGTDYSVRSGLRYVRGNRPVLVLLLSTAAISVASDPAMTLAPLLAAELGAGAGFAGVLSTCFGAGAMFGFVILAPLRKMLGPARMRQAGGILLAGGVLSLAVTGTPWLACAVLVLAGLGLTMAQTSYMTELYRRVPDAFRGRIMALWSMSLLGSRSIAGALNGVLAEYLSVAAALAAGSAALLYLVWLHSRLDQRS</sequence>
<feature type="transmembrane region" description="Helical" evidence="7">
    <location>
        <begin position="173"/>
        <end position="194"/>
    </location>
</feature>
<evidence type="ECO:0000256" key="6">
    <source>
        <dbReference type="ARBA" id="ARBA00023136"/>
    </source>
</evidence>
<organism evidence="9 10">
    <name type="scientific">Arthrobacter hankyongi</name>
    <dbReference type="NCBI Taxonomy" id="2904801"/>
    <lineage>
        <taxon>Bacteria</taxon>
        <taxon>Bacillati</taxon>
        <taxon>Actinomycetota</taxon>
        <taxon>Actinomycetes</taxon>
        <taxon>Micrococcales</taxon>
        <taxon>Micrococcaceae</taxon>
        <taxon>Arthrobacter</taxon>
    </lineage>
</organism>
<proteinExistence type="predicted"/>
<keyword evidence="10" id="KW-1185">Reference proteome</keyword>
<feature type="domain" description="Major facilitator superfamily (MFS) profile" evidence="8">
    <location>
        <begin position="31"/>
        <end position="418"/>
    </location>
</feature>
<dbReference type="InterPro" id="IPR010290">
    <property type="entry name" value="TM_effector"/>
</dbReference>
<keyword evidence="2" id="KW-0813">Transport</keyword>
<dbReference type="Gene3D" id="1.20.1250.20">
    <property type="entry name" value="MFS general substrate transporter like domains"/>
    <property type="match status" value="1"/>
</dbReference>
<evidence type="ECO:0000313" key="10">
    <source>
        <dbReference type="Proteomes" id="UP001165368"/>
    </source>
</evidence>
<dbReference type="PROSITE" id="PS50850">
    <property type="entry name" value="MFS"/>
    <property type="match status" value="1"/>
</dbReference>
<feature type="transmembrane region" description="Helical" evidence="7">
    <location>
        <begin position="395"/>
        <end position="415"/>
    </location>
</feature>
<feature type="transmembrane region" description="Helical" evidence="7">
    <location>
        <begin position="247"/>
        <end position="272"/>
    </location>
</feature>
<gene>
    <name evidence="9" type="ORF">LVY72_05280</name>
</gene>
<feature type="transmembrane region" description="Helical" evidence="7">
    <location>
        <begin position="315"/>
        <end position="334"/>
    </location>
</feature>
<keyword evidence="4 7" id="KW-0812">Transmembrane</keyword>
<dbReference type="InterPro" id="IPR020846">
    <property type="entry name" value="MFS_dom"/>
</dbReference>
<feature type="transmembrane region" description="Helical" evidence="7">
    <location>
        <begin position="59"/>
        <end position="82"/>
    </location>
</feature>
<evidence type="ECO:0000256" key="2">
    <source>
        <dbReference type="ARBA" id="ARBA00022448"/>
    </source>
</evidence>
<dbReference type="PANTHER" id="PTHR23513:SF11">
    <property type="entry name" value="STAPHYLOFERRIN A TRANSPORTER"/>
    <property type="match status" value="1"/>
</dbReference>
<evidence type="ECO:0000256" key="3">
    <source>
        <dbReference type="ARBA" id="ARBA00022475"/>
    </source>
</evidence>
<dbReference type="EMBL" id="JAKLTQ010000002">
    <property type="protein sequence ID" value="MCG2621325.1"/>
    <property type="molecule type" value="Genomic_DNA"/>
</dbReference>
<name>A0ABS9L3T4_9MICC</name>
<evidence type="ECO:0000256" key="5">
    <source>
        <dbReference type="ARBA" id="ARBA00022989"/>
    </source>
</evidence>
<dbReference type="Proteomes" id="UP001165368">
    <property type="component" value="Unassembled WGS sequence"/>
</dbReference>
<comment type="subcellular location">
    <subcellularLocation>
        <location evidence="1">Cell membrane</location>
        <topology evidence="1">Multi-pass membrane protein</topology>
    </subcellularLocation>
</comment>
<feature type="transmembrane region" description="Helical" evidence="7">
    <location>
        <begin position="103"/>
        <end position="123"/>
    </location>
</feature>
<protein>
    <submittedName>
        <fullName evidence="9">MFS transporter</fullName>
    </submittedName>
</protein>
<reference evidence="9" key="1">
    <citation type="submission" date="2022-01" db="EMBL/GenBank/DDBJ databases">
        <authorList>
            <person name="Jo J.-H."/>
            <person name="Im W.-T."/>
        </authorList>
    </citation>
    <scope>NUCLEOTIDE SEQUENCE</scope>
    <source>
        <strain evidence="9">I2-34</strain>
    </source>
</reference>
<feature type="transmembrane region" description="Helical" evidence="7">
    <location>
        <begin position="200"/>
        <end position="216"/>
    </location>
</feature>
<comment type="caution">
    <text evidence="9">The sequence shown here is derived from an EMBL/GenBank/DDBJ whole genome shotgun (WGS) entry which is preliminary data.</text>
</comment>
<keyword evidence="6 7" id="KW-0472">Membrane</keyword>
<evidence type="ECO:0000256" key="1">
    <source>
        <dbReference type="ARBA" id="ARBA00004651"/>
    </source>
</evidence>
<dbReference type="PANTHER" id="PTHR23513">
    <property type="entry name" value="INTEGRAL MEMBRANE EFFLUX PROTEIN-RELATED"/>
    <property type="match status" value="1"/>
</dbReference>
<evidence type="ECO:0000259" key="8">
    <source>
        <dbReference type="PROSITE" id="PS50850"/>
    </source>
</evidence>
<dbReference type="CDD" id="cd06173">
    <property type="entry name" value="MFS_MefA_like"/>
    <property type="match status" value="1"/>
</dbReference>
<feature type="transmembrane region" description="Helical" evidence="7">
    <location>
        <begin position="31"/>
        <end position="53"/>
    </location>
</feature>
<dbReference type="InterPro" id="IPR036259">
    <property type="entry name" value="MFS_trans_sf"/>
</dbReference>
<feature type="transmembrane region" description="Helical" evidence="7">
    <location>
        <begin position="135"/>
        <end position="161"/>
    </location>
</feature>
<dbReference type="Pfam" id="PF05977">
    <property type="entry name" value="MFS_3"/>
    <property type="match status" value="1"/>
</dbReference>
<evidence type="ECO:0000256" key="4">
    <source>
        <dbReference type="ARBA" id="ARBA00022692"/>
    </source>
</evidence>
<feature type="transmembrane region" description="Helical" evidence="7">
    <location>
        <begin position="278"/>
        <end position="303"/>
    </location>
</feature>
<accession>A0ABS9L3T4</accession>